<feature type="signal peptide" evidence="10">
    <location>
        <begin position="1"/>
        <end position="18"/>
    </location>
</feature>
<reference evidence="14" key="1">
    <citation type="submission" date="2023-07" db="EMBL/GenBank/DDBJ databases">
        <title>Chromosome-level genome assembly of Artemia franciscana.</title>
        <authorList>
            <person name="Jo E."/>
        </authorList>
    </citation>
    <scope>NUCLEOTIDE SEQUENCE</scope>
    <source>
        <tissue evidence="14">Whole body</tissue>
    </source>
</reference>
<dbReference type="GO" id="GO:0004252">
    <property type="term" value="F:serine-type endopeptidase activity"/>
    <property type="evidence" value="ECO:0007669"/>
    <property type="project" value="UniProtKB-UniRule"/>
</dbReference>
<evidence type="ECO:0000256" key="2">
    <source>
        <dbReference type="ARBA" id="ARBA00022525"/>
    </source>
</evidence>
<dbReference type="SUPFAM" id="SSF50494">
    <property type="entry name" value="Trypsin-like serine proteases"/>
    <property type="match status" value="1"/>
</dbReference>
<keyword evidence="2 10" id="KW-0964">Secreted</keyword>
<evidence type="ECO:0000259" key="13">
    <source>
        <dbReference type="PROSITE" id="PS51888"/>
    </source>
</evidence>
<evidence type="ECO:0000256" key="10">
    <source>
        <dbReference type="RuleBase" id="RU366078"/>
    </source>
</evidence>
<comment type="similarity">
    <text evidence="8 10">Belongs to the peptidase S1 family. CLIP subfamily.</text>
</comment>
<keyword evidence="15" id="KW-1185">Reference proteome</keyword>
<evidence type="ECO:0000256" key="11">
    <source>
        <dbReference type="SAM" id="MobiDB-lite"/>
    </source>
</evidence>
<evidence type="ECO:0000313" key="15">
    <source>
        <dbReference type="Proteomes" id="UP001187531"/>
    </source>
</evidence>
<keyword evidence="7" id="KW-1015">Disulfide bond</keyword>
<dbReference type="SMART" id="SM00020">
    <property type="entry name" value="Tryp_SPc"/>
    <property type="match status" value="1"/>
</dbReference>
<dbReference type="EC" id="3.4.21.-" evidence="9"/>
<feature type="chain" id="PRO_5041518084" description="CLIP domain-containing serine protease" evidence="10">
    <location>
        <begin position="19"/>
        <end position="404"/>
    </location>
</feature>
<dbReference type="Pfam" id="PF12032">
    <property type="entry name" value="CLIP"/>
    <property type="match status" value="1"/>
</dbReference>
<feature type="region of interest" description="Disordered" evidence="11">
    <location>
        <begin position="115"/>
        <end position="134"/>
    </location>
</feature>
<feature type="domain" description="Peptidase S1" evidence="12">
    <location>
        <begin position="157"/>
        <end position="404"/>
    </location>
</feature>
<dbReference type="InterPro" id="IPR043504">
    <property type="entry name" value="Peptidase_S1_PA_chymotrypsin"/>
</dbReference>
<proteinExistence type="inferred from homology"/>
<accession>A0AA88I6T7</accession>
<dbReference type="SMART" id="SM00680">
    <property type="entry name" value="CLIP"/>
    <property type="match status" value="1"/>
</dbReference>
<evidence type="ECO:0000256" key="8">
    <source>
        <dbReference type="ARBA" id="ARBA00024195"/>
    </source>
</evidence>
<gene>
    <name evidence="14" type="ORF">QYM36_003589</name>
</gene>
<dbReference type="CDD" id="cd00190">
    <property type="entry name" value="Tryp_SPc"/>
    <property type="match status" value="1"/>
</dbReference>
<dbReference type="PROSITE" id="PS00135">
    <property type="entry name" value="TRYPSIN_SER"/>
    <property type="match status" value="1"/>
</dbReference>
<dbReference type="Proteomes" id="UP001187531">
    <property type="component" value="Unassembled WGS sequence"/>
</dbReference>
<dbReference type="PRINTS" id="PR00722">
    <property type="entry name" value="CHYMOTRYPSIN"/>
</dbReference>
<comment type="domain">
    <text evidence="10">The clip domain consists of 35-55 residues which are 'knitted' together usually by 3 conserved disulfide bonds forming a clip-like compact structure.</text>
</comment>
<dbReference type="Gene3D" id="3.30.1640.30">
    <property type="match status" value="1"/>
</dbReference>
<dbReference type="Pfam" id="PF00089">
    <property type="entry name" value="Trypsin"/>
    <property type="match status" value="1"/>
</dbReference>
<evidence type="ECO:0000259" key="12">
    <source>
        <dbReference type="PROSITE" id="PS50240"/>
    </source>
</evidence>
<evidence type="ECO:0000256" key="4">
    <source>
        <dbReference type="ARBA" id="ARBA00022729"/>
    </source>
</evidence>
<evidence type="ECO:0000256" key="7">
    <source>
        <dbReference type="ARBA" id="ARBA00023157"/>
    </source>
</evidence>
<dbReference type="PANTHER" id="PTHR24252">
    <property type="entry name" value="ACROSIN-RELATED"/>
    <property type="match status" value="1"/>
</dbReference>
<evidence type="ECO:0000256" key="6">
    <source>
        <dbReference type="ARBA" id="ARBA00022825"/>
    </source>
</evidence>
<dbReference type="AlphaFoldDB" id="A0AA88I6T7"/>
<evidence type="ECO:0000256" key="3">
    <source>
        <dbReference type="ARBA" id="ARBA00022670"/>
    </source>
</evidence>
<dbReference type="FunFam" id="2.40.10.10:FF:000015">
    <property type="entry name" value="Atrial natriuretic peptide-converting enzyme"/>
    <property type="match status" value="1"/>
</dbReference>
<comment type="subcellular location">
    <subcellularLocation>
        <location evidence="1 10">Secreted</location>
    </subcellularLocation>
</comment>
<evidence type="ECO:0000256" key="9">
    <source>
        <dbReference type="RuleBase" id="RU363034"/>
    </source>
</evidence>
<dbReference type="Gene3D" id="2.40.10.10">
    <property type="entry name" value="Trypsin-like serine proteases"/>
    <property type="match status" value="2"/>
</dbReference>
<evidence type="ECO:0000256" key="1">
    <source>
        <dbReference type="ARBA" id="ARBA00004613"/>
    </source>
</evidence>
<keyword evidence="3 9" id="KW-0645">Protease</keyword>
<dbReference type="PANTHER" id="PTHR24252:SF7">
    <property type="entry name" value="HYALIN"/>
    <property type="match status" value="1"/>
</dbReference>
<organism evidence="14 15">
    <name type="scientific">Artemia franciscana</name>
    <name type="common">Brine shrimp</name>
    <name type="synonym">Artemia sanfranciscana</name>
    <dbReference type="NCBI Taxonomy" id="6661"/>
    <lineage>
        <taxon>Eukaryota</taxon>
        <taxon>Metazoa</taxon>
        <taxon>Ecdysozoa</taxon>
        <taxon>Arthropoda</taxon>
        <taxon>Crustacea</taxon>
        <taxon>Branchiopoda</taxon>
        <taxon>Anostraca</taxon>
        <taxon>Artemiidae</taxon>
        <taxon>Artemia</taxon>
    </lineage>
</organism>
<keyword evidence="4 10" id="KW-0732">Signal</keyword>
<keyword evidence="6 9" id="KW-0720">Serine protease</keyword>
<comment type="caution">
    <text evidence="14">The sequence shown here is derived from an EMBL/GenBank/DDBJ whole genome shotgun (WGS) entry which is preliminary data.</text>
</comment>
<dbReference type="InterPro" id="IPR001314">
    <property type="entry name" value="Peptidase_S1A"/>
</dbReference>
<dbReference type="InterPro" id="IPR009003">
    <property type="entry name" value="Peptidase_S1_PA"/>
</dbReference>
<dbReference type="InterPro" id="IPR018114">
    <property type="entry name" value="TRYPSIN_HIS"/>
</dbReference>
<dbReference type="InterPro" id="IPR033116">
    <property type="entry name" value="TRYPSIN_SER"/>
</dbReference>
<dbReference type="PROSITE" id="PS51888">
    <property type="entry name" value="CLIP"/>
    <property type="match status" value="1"/>
</dbReference>
<dbReference type="GO" id="GO:0006508">
    <property type="term" value="P:proteolysis"/>
    <property type="evidence" value="ECO:0007669"/>
    <property type="project" value="UniProtKB-KW"/>
</dbReference>
<dbReference type="PROSITE" id="PS50240">
    <property type="entry name" value="TRYPSIN_DOM"/>
    <property type="match status" value="1"/>
</dbReference>
<dbReference type="EMBL" id="JAVRJZ010000006">
    <property type="protein sequence ID" value="KAK2721359.1"/>
    <property type="molecule type" value="Genomic_DNA"/>
</dbReference>
<keyword evidence="5 9" id="KW-0378">Hydrolase</keyword>
<dbReference type="InterPro" id="IPR038565">
    <property type="entry name" value="CLIP_sf"/>
</dbReference>
<evidence type="ECO:0000313" key="14">
    <source>
        <dbReference type="EMBL" id="KAK2721359.1"/>
    </source>
</evidence>
<name>A0AA88I6T7_ARTSF</name>
<evidence type="ECO:0000256" key="5">
    <source>
        <dbReference type="ARBA" id="ARBA00022801"/>
    </source>
</evidence>
<feature type="domain" description="Clip" evidence="13">
    <location>
        <begin position="42"/>
        <end position="93"/>
    </location>
</feature>
<dbReference type="InterPro" id="IPR001254">
    <property type="entry name" value="Trypsin_dom"/>
</dbReference>
<dbReference type="GO" id="GO:0005576">
    <property type="term" value="C:extracellular region"/>
    <property type="evidence" value="ECO:0007669"/>
    <property type="project" value="UniProtKB-SubCell"/>
</dbReference>
<dbReference type="InterPro" id="IPR022700">
    <property type="entry name" value="CLIP"/>
</dbReference>
<protein>
    <recommendedName>
        <fullName evidence="10">CLIP domain-containing serine protease</fullName>
        <ecNumber evidence="9">3.4.21.-</ecNumber>
    </recommendedName>
</protein>
<dbReference type="PROSITE" id="PS00134">
    <property type="entry name" value="TRYPSIN_HIS"/>
    <property type="match status" value="1"/>
</dbReference>
<sequence length="404" mass="43905">MNYNSVVLLVYCLGVTLAYNSTREKRQVIFGESFGSFVQPNQCVFLNKVQGTCLTLEGCPTLRGLLFDPTPSTFTLLRKAICGFTIRAPKVCCPPFSFNIQSLFAPAPAVQNQGGNQFSGNPTLQPTQPVSQPRPSGNIQALLPQTCGKSSATNTRIVDGEPAALGAWPWMALLGYTEDPSKGVDFGCGGSLITNRHILTAAHCVYDKDDLALVRLGEHDLASASDGANPIDISIAKKTIHEDYDGQGKSWQNDIAILTLARSVPFTNEISPICLPLNPELRSEEFTRMNPFVAGWGTTDFKGRASDVLQQAQVLVAKRDDCKTSYSRFKSVVIDERVLCAGGQNGGRQDACQGDSGGPLMFPRGDSYYQIGVVSFGYRCGEKDFPGIYTRVGKFVDWITNNLD</sequence>